<organism evidence="3">
    <name type="scientific">freshwater metagenome</name>
    <dbReference type="NCBI Taxonomy" id="449393"/>
    <lineage>
        <taxon>unclassified sequences</taxon>
        <taxon>metagenomes</taxon>
        <taxon>ecological metagenomes</taxon>
    </lineage>
</organism>
<dbReference type="Pfam" id="PF04471">
    <property type="entry name" value="Mrr_cat"/>
    <property type="match status" value="1"/>
</dbReference>
<dbReference type="InterPro" id="IPR041409">
    <property type="entry name" value="RE_AspBHI_N"/>
</dbReference>
<evidence type="ECO:0000313" key="3">
    <source>
        <dbReference type="EMBL" id="CAB4678059.1"/>
    </source>
</evidence>
<dbReference type="InterPro" id="IPR011856">
    <property type="entry name" value="tRNA_endonuc-like_dom_sf"/>
</dbReference>
<dbReference type="GO" id="GO:0004519">
    <property type="term" value="F:endonuclease activity"/>
    <property type="evidence" value="ECO:0007669"/>
    <property type="project" value="InterPro"/>
</dbReference>
<accession>A0A6J6MWC7</accession>
<dbReference type="Gene3D" id="2.30.280.20">
    <property type="match status" value="1"/>
</dbReference>
<evidence type="ECO:0000259" key="2">
    <source>
        <dbReference type="Pfam" id="PF18062"/>
    </source>
</evidence>
<dbReference type="GO" id="GO:0009307">
    <property type="term" value="P:DNA restriction-modification system"/>
    <property type="evidence" value="ECO:0007669"/>
    <property type="project" value="InterPro"/>
</dbReference>
<evidence type="ECO:0000259" key="1">
    <source>
        <dbReference type="Pfam" id="PF04471"/>
    </source>
</evidence>
<dbReference type="EMBL" id="CAEZXM010000001">
    <property type="protein sequence ID" value="CAB4678059.1"/>
    <property type="molecule type" value="Genomic_DNA"/>
</dbReference>
<gene>
    <name evidence="3" type="ORF">UFOPK2366_00012</name>
</gene>
<protein>
    <submittedName>
        <fullName evidence="3">Unannotated protein</fullName>
    </submittedName>
</protein>
<proteinExistence type="predicted"/>
<dbReference type="Gene3D" id="3.40.1350.10">
    <property type="match status" value="1"/>
</dbReference>
<dbReference type="InterPro" id="IPR007560">
    <property type="entry name" value="Restrct_endonuc_IV_Mrr"/>
</dbReference>
<feature type="domain" description="Restriction endonuclease type IV Mrr" evidence="1">
    <location>
        <begin position="269"/>
        <end position="374"/>
    </location>
</feature>
<reference evidence="3" key="1">
    <citation type="submission" date="2020-05" db="EMBL/GenBank/DDBJ databases">
        <authorList>
            <person name="Chiriac C."/>
            <person name="Salcher M."/>
            <person name="Ghai R."/>
            <person name="Kavagutti S V."/>
        </authorList>
    </citation>
    <scope>NUCLEOTIDE SEQUENCE</scope>
</reference>
<name>A0A6J6MWC7_9ZZZZ</name>
<feature type="domain" description="Restriction endonuclease AspBHI N-terminal" evidence="2">
    <location>
        <begin position="49"/>
        <end position="225"/>
    </location>
</feature>
<dbReference type="Pfam" id="PF18062">
    <property type="entry name" value="RE_AspBHI_N"/>
    <property type="match status" value="1"/>
</dbReference>
<dbReference type="AlphaFoldDB" id="A0A6J6MWC7"/>
<dbReference type="GO" id="GO:0003677">
    <property type="term" value="F:DNA binding"/>
    <property type="evidence" value="ECO:0007669"/>
    <property type="project" value="InterPro"/>
</dbReference>
<sequence>MTYRFPTLSNTPVGDPEIAGVPNWFYVTDSLGDSERGLRPQAGIWNPRLVQRNQTSQIPLVICTSSPHKGGTAETPWADVLRPDDGYVIYYGDNKDPANRDATTVRGNRTMLEVMRLQHSASRAERLMAPPILVVTTHGATGLGKGFRRVEGLGVITRAEVISQRHADQPLSFQNLRFEIAIVDLKDDGDAIPMSWINARRREAGGLVEQYELAPHAWRRFVDEGITVVDKLRRNVLRGMVRSSNLQLPSKGSPLEDLLIRTVAYFDFSKHDFETVAARVVERIFDDQGVNYRTGWLTPRSGDGGYDFVGRIDFDPAGGFPSSRQVVLGQAKCERGSTNGRDLARLAARLRRGWHGAYVTTANFTEGVQREVLSDRYPLLMVPGLRVASIIKDELDSTGKTLDDYLPSLEGRYKTSGVGLSDVDLVLLG</sequence>